<keyword evidence="14" id="KW-1185">Reference proteome</keyword>
<dbReference type="InterPro" id="IPR046887">
    <property type="entry name" value="RsmE_PUA-like"/>
</dbReference>
<dbReference type="PIRSF" id="PIRSF015601">
    <property type="entry name" value="MTase_slr0722"/>
    <property type="match status" value="1"/>
</dbReference>
<keyword evidence="4 10" id="KW-0698">rRNA processing</keyword>
<dbReference type="Pfam" id="PF20260">
    <property type="entry name" value="PUA_4"/>
    <property type="match status" value="1"/>
</dbReference>
<name>A0A1T4LMS3_9BACT</name>
<keyword evidence="5 10" id="KW-0489">Methyltransferase</keyword>
<evidence type="ECO:0000256" key="3">
    <source>
        <dbReference type="ARBA" id="ARBA00022490"/>
    </source>
</evidence>
<dbReference type="GO" id="GO:0070475">
    <property type="term" value="P:rRNA base methylation"/>
    <property type="evidence" value="ECO:0007669"/>
    <property type="project" value="TreeGrafter"/>
</dbReference>
<comment type="similarity">
    <text evidence="2 10">Belongs to the RNA methyltransferase RsmE family.</text>
</comment>
<evidence type="ECO:0000259" key="12">
    <source>
        <dbReference type="Pfam" id="PF20260"/>
    </source>
</evidence>
<dbReference type="PANTHER" id="PTHR30027:SF3">
    <property type="entry name" value="16S RRNA (URACIL(1498)-N(3))-METHYLTRANSFERASE"/>
    <property type="match status" value="1"/>
</dbReference>
<evidence type="ECO:0000256" key="1">
    <source>
        <dbReference type="ARBA" id="ARBA00004496"/>
    </source>
</evidence>
<dbReference type="InterPro" id="IPR015947">
    <property type="entry name" value="PUA-like_sf"/>
</dbReference>
<dbReference type="AlphaFoldDB" id="A0A1T4LMS3"/>
<dbReference type="STRING" id="115783.SAMN02745119_00967"/>
<evidence type="ECO:0000256" key="2">
    <source>
        <dbReference type="ARBA" id="ARBA00005528"/>
    </source>
</evidence>
<sequence length="249" mass="27577">MSGRRRFIVSSRSIRDGYASYDGPQHHHMARVLRLRSGDEVMLIDEQGRRHLGTIDQVTQEWTAVRLTETLEASQFPDAPAITVIQGLPKGEKIELVLQKGTELGISEFSIFRADRSVPKLAGDKLQARQERWNRIVAEAARQSERFDQPTVAWHPSAAAAAAGAANAELKLLLWERGVPTPLREVLEGMPRPARIAIAIGPEGGFEPGEAEAFSFWGFTPVTLGERILRTETAALAMTAIVQYKWGDI</sequence>
<dbReference type="EC" id="2.1.1.193" evidence="10"/>
<evidence type="ECO:0000256" key="4">
    <source>
        <dbReference type="ARBA" id="ARBA00022552"/>
    </source>
</evidence>
<dbReference type="CDD" id="cd18084">
    <property type="entry name" value="RsmE-like"/>
    <property type="match status" value="1"/>
</dbReference>
<dbReference type="NCBIfam" id="TIGR00046">
    <property type="entry name" value="RsmE family RNA methyltransferase"/>
    <property type="match status" value="1"/>
</dbReference>
<feature type="domain" description="Ribosomal RNA small subunit methyltransferase E methyltransferase" evidence="11">
    <location>
        <begin position="80"/>
        <end position="243"/>
    </location>
</feature>
<gene>
    <name evidence="13" type="ORF">SAMN02745119_00967</name>
</gene>
<dbReference type="Pfam" id="PF04452">
    <property type="entry name" value="Methyltrans_RNA"/>
    <property type="match status" value="1"/>
</dbReference>
<dbReference type="SUPFAM" id="SSF88697">
    <property type="entry name" value="PUA domain-like"/>
    <property type="match status" value="1"/>
</dbReference>
<dbReference type="InterPro" id="IPR006700">
    <property type="entry name" value="RsmE"/>
</dbReference>
<evidence type="ECO:0000256" key="9">
    <source>
        <dbReference type="ARBA" id="ARBA00047944"/>
    </source>
</evidence>
<dbReference type="NCBIfam" id="NF008709">
    <property type="entry name" value="PRK11713.7-4"/>
    <property type="match status" value="1"/>
</dbReference>
<evidence type="ECO:0000256" key="7">
    <source>
        <dbReference type="ARBA" id="ARBA00022691"/>
    </source>
</evidence>
<keyword evidence="7 10" id="KW-0949">S-adenosyl-L-methionine</keyword>
<evidence type="ECO:0000256" key="10">
    <source>
        <dbReference type="PIRNR" id="PIRNR015601"/>
    </source>
</evidence>
<dbReference type="InterPro" id="IPR029028">
    <property type="entry name" value="Alpha/beta_knot_MTases"/>
</dbReference>
<reference evidence="14" key="1">
    <citation type="submission" date="2017-02" db="EMBL/GenBank/DDBJ databases">
        <authorList>
            <person name="Varghese N."/>
            <person name="Submissions S."/>
        </authorList>
    </citation>
    <scope>NUCLEOTIDE SEQUENCE [LARGE SCALE GENOMIC DNA]</scope>
    <source>
        <strain evidence="14">ATCC BAA-34</strain>
    </source>
</reference>
<evidence type="ECO:0000313" key="13">
    <source>
        <dbReference type="EMBL" id="SJZ56050.1"/>
    </source>
</evidence>
<evidence type="ECO:0000256" key="5">
    <source>
        <dbReference type="ARBA" id="ARBA00022603"/>
    </source>
</evidence>
<dbReference type="PANTHER" id="PTHR30027">
    <property type="entry name" value="RIBOSOMAL RNA SMALL SUBUNIT METHYLTRANSFERASE E"/>
    <property type="match status" value="1"/>
</dbReference>
<dbReference type="InterPro" id="IPR046886">
    <property type="entry name" value="RsmE_MTase_dom"/>
</dbReference>
<keyword evidence="3 10" id="KW-0963">Cytoplasm</keyword>
<evidence type="ECO:0000313" key="14">
    <source>
        <dbReference type="Proteomes" id="UP000190102"/>
    </source>
</evidence>
<dbReference type="InterPro" id="IPR029026">
    <property type="entry name" value="tRNA_m1G_MTases_N"/>
</dbReference>
<dbReference type="Proteomes" id="UP000190102">
    <property type="component" value="Unassembled WGS sequence"/>
</dbReference>
<dbReference type="Gene3D" id="3.40.1280.10">
    <property type="match status" value="1"/>
</dbReference>
<comment type="function">
    <text evidence="8 10">Specifically methylates the N3 position of the uracil ring of uridine 1498 (m3U1498) in 16S rRNA. Acts on the fully assembled 30S ribosomal subunit.</text>
</comment>
<dbReference type="GO" id="GO:0070042">
    <property type="term" value="F:rRNA (uridine-N3-)-methyltransferase activity"/>
    <property type="evidence" value="ECO:0007669"/>
    <property type="project" value="TreeGrafter"/>
</dbReference>
<evidence type="ECO:0000259" key="11">
    <source>
        <dbReference type="Pfam" id="PF04452"/>
    </source>
</evidence>
<dbReference type="RefSeq" id="WP_161947423.1">
    <property type="nucleotide sequence ID" value="NZ_FUWR01000003.1"/>
</dbReference>
<accession>A0A1T4LMS3</accession>
<protein>
    <recommendedName>
        <fullName evidence="10">Ribosomal RNA small subunit methyltransferase E</fullName>
        <ecNumber evidence="10">2.1.1.193</ecNumber>
    </recommendedName>
</protein>
<evidence type="ECO:0000256" key="6">
    <source>
        <dbReference type="ARBA" id="ARBA00022679"/>
    </source>
</evidence>
<comment type="subcellular location">
    <subcellularLocation>
        <location evidence="1 10">Cytoplasm</location>
    </subcellularLocation>
</comment>
<organism evidence="13 14">
    <name type="scientific">Trichlorobacter thiogenes</name>
    <dbReference type="NCBI Taxonomy" id="115783"/>
    <lineage>
        <taxon>Bacteria</taxon>
        <taxon>Pseudomonadati</taxon>
        <taxon>Thermodesulfobacteriota</taxon>
        <taxon>Desulfuromonadia</taxon>
        <taxon>Geobacterales</taxon>
        <taxon>Geobacteraceae</taxon>
        <taxon>Trichlorobacter</taxon>
    </lineage>
</organism>
<dbReference type="EMBL" id="FUWR01000003">
    <property type="protein sequence ID" value="SJZ56050.1"/>
    <property type="molecule type" value="Genomic_DNA"/>
</dbReference>
<feature type="domain" description="Ribosomal RNA small subunit methyltransferase E PUA-like" evidence="12">
    <location>
        <begin position="22"/>
        <end position="55"/>
    </location>
</feature>
<evidence type="ECO:0000256" key="8">
    <source>
        <dbReference type="ARBA" id="ARBA00025699"/>
    </source>
</evidence>
<keyword evidence="6 10" id="KW-0808">Transferase</keyword>
<comment type="catalytic activity">
    <reaction evidence="9 10">
        <text>uridine(1498) in 16S rRNA + S-adenosyl-L-methionine = N(3)-methyluridine(1498) in 16S rRNA + S-adenosyl-L-homocysteine + H(+)</text>
        <dbReference type="Rhea" id="RHEA:42920"/>
        <dbReference type="Rhea" id="RHEA-COMP:10283"/>
        <dbReference type="Rhea" id="RHEA-COMP:10284"/>
        <dbReference type="ChEBI" id="CHEBI:15378"/>
        <dbReference type="ChEBI" id="CHEBI:57856"/>
        <dbReference type="ChEBI" id="CHEBI:59789"/>
        <dbReference type="ChEBI" id="CHEBI:65315"/>
        <dbReference type="ChEBI" id="CHEBI:74502"/>
        <dbReference type="EC" id="2.1.1.193"/>
    </reaction>
</comment>
<dbReference type="SUPFAM" id="SSF75217">
    <property type="entry name" value="alpha/beta knot"/>
    <property type="match status" value="1"/>
</dbReference>
<proteinExistence type="inferred from homology"/>
<dbReference type="GO" id="GO:0005737">
    <property type="term" value="C:cytoplasm"/>
    <property type="evidence" value="ECO:0007669"/>
    <property type="project" value="UniProtKB-SubCell"/>
</dbReference>